<proteinExistence type="predicted"/>
<keyword evidence="3 8" id="KW-0812">Transmembrane</keyword>
<keyword evidence="6 9" id="KW-0675">Receptor</keyword>
<name>A0A151K048_9HYME</name>
<evidence type="ECO:0000256" key="5">
    <source>
        <dbReference type="ARBA" id="ARBA00023136"/>
    </source>
</evidence>
<evidence type="ECO:0000256" key="2">
    <source>
        <dbReference type="ARBA" id="ARBA00022475"/>
    </source>
</evidence>
<sequence>MVRWYIFTVKVNWRNSFLLLVNSIGFHLQIIREFALLLFASLHIASSSNCQWYNAIEFWSNVVCSMKDIKTVNFHGVLESSSISRRSAIFLEQYFQAFIYDVTRKCETTILSRIYTPPDSENLFVNNNDIAYRVVKRPSIWKIISGDALSSRVMPSNNVAKRIRSDKTFDRTWNMHVILTRDLHFFDQISKDGTTFEWDSHDRFIVLFFRFPEEYELSNELNSKIDDILKTLWFKHKVHKVFVSEAILINDTVRIDRTVRTYNPFTKVNNSVWGRVEIINVITAEEASKMLSHLTYRRTKNMNGYILKVGYFNQKEKSIIEPIKSQPIRRYINVFKEFDEKMLTTIAQDMNFQIEYVYPTDNKSFGSQLFNGTYVGAIGDIVYGRTDICFTPFFVKKYSNSISPKEDVDFSTYVDFDRVCMVVPKATKIPKGIRIYHFFPLSIWICLMLTHVFTYLIWYILQVFTPKRTRKRSLRATIYRSFLLNAGCPQKLPNTNAERILLSGVFLVNVTLVGIFNGILYNSFAYDMYYPDIDSLHDLDVSGLPISFSSISLVDLFDNDDNDVESTPMRNLRKKIQFNENGLTSTAYYRNTSALARKRYFPVISEEFADADGGPLLHLIKECPGKFYLSYLLPKNSIFNEKVNTLIDHLNQAGLPSFWYQCIVNAFDVRKKLLSKEILVRNKKMGSRFVPFNLTDVQSSFYMLLIGLLISTIVFFHEKGWLKIPLLNIEKPNYKSTCINH</sequence>
<keyword evidence="5 8" id="KW-0472">Membrane</keyword>
<keyword evidence="10" id="KW-1185">Reference proteome</keyword>
<evidence type="ECO:0000256" key="3">
    <source>
        <dbReference type="ARBA" id="ARBA00022692"/>
    </source>
</evidence>
<evidence type="ECO:0000256" key="1">
    <source>
        <dbReference type="ARBA" id="ARBA00004651"/>
    </source>
</evidence>
<evidence type="ECO:0000256" key="8">
    <source>
        <dbReference type="SAM" id="Phobius"/>
    </source>
</evidence>
<evidence type="ECO:0000256" key="7">
    <source>
        <dbReference type="ARBA" id="ARBA00023180"/>
    </source>
</evidence>
<dbReference type="Gene3D" id="3.40.190.10">
    <property type="entry name" value="Periplasmic binding protein-like II"/>
    <property type="match status" value="1"/>
</dbReference>
<protein>
    <submittedName>
        <fullName evidence="9">Glutamate receptor delta-2 subunit</fullName>
    </submittedName>
</protein>
<accession>A0A151K048</accession>
<evidence type="ECO:0000313" key="10">
    <source>
        <dbReference type="Proteomes" id="UP000078541"/>
    </source>
</evidence>
<feature type="transmembrane region" description="Helical" evidence="8">
    <location>
        <begin position="699"/>
        <end position="716"/>
    </location>
</feature>
<evidence type="ECO:0000256" key="6">
    <source>
        <dbReference type="ARBA" id="ARBA00023170"/>
    </source>
</evidence>
<keyword evidence="4 8" id="KW-1133">Transmembrane helix</keyword>
<organism evidence="9 10">
    <name type="scientific">Trachymyrmex septentrionalis</name>
    <dbReference type="NCBI Taxonomy" id="34720"/>
    <lineage>
        <taxon>Eukaryota</taxon>
        <taxon>Metazoa</taxon>
        <taxon>Ecdysozoa</taxon>
        <taxon>Arthropoda</taxon>
        <taxon>Hexapoda</taxon>
        <taxon>Insecta</taxon>
        <taxon>Pterygota</taxon>
        <taxon>Neoptera</taxon>
        <taxon>Endopterygota</taxon>
        <taxon>Hymenoptera</taxon>
        <taxon>Apocrita</taxon>
        <taxon>Aculeata</taxon>
        <taxon>Formicoidea</taxon>
        <taxon>Formicidae</taxon>
        <taxon>Myrmicinae</taxon>
        <taxon>Trachymyrmex</taxon>
    </lineage>
</organism>
<dbReference type="KEGG" id="tsep:108757311"/>
<evidence type="ECO:0000313" key="9">
    <source>
        <dbReference type="EMBL" id="KYN43088.1"/>
    </source>
</evidence>
<feature type="transmembrane region" description="Helical" evidence="8">
    <location>
        <begin position="438"/>
        <end position="461"/>
    </location>
</feature>
<dbReference type="PANTHER" id="PTHR42643">
    <property type="entry name" value="IONOTROPIC RECEPTOR 20A-RELATED"/>
    <property type="match status" value="1"/>
</dbReference>
<dbReference type="AlphaFoldDB" id="A0A151K048"/>
<comment type="subcellular location">
    <subcellularLocation>
        <location evidence="1">Cell membrane</location>
        <topology evidence="1">Multi-pass membrane protein</topology>
    </subcellularLocation>
</comment>
<dbReference type="PANTHER" id="PTHR42643:SF38">
    <property type="entry name" value="IONOTROPIC RECEPTOR 100A"/>
    <property type="match status" value="1"/>
</dbReference>
<gene>
    <name evidence="9" type="ORF">ALC56_02463</name>
</gene>
<evidence type="ECO:0000256" key="4">
    <source>
        <dbReference type="ARBA" id="ARBA00022989"/>
    </source>
</evidence>
<dbReference type="EMBL" id="KQ981296">
    <property type="protein sequence ID" value="KYN43088.1"/>
    <property type="molecule type" value="Genomic_DNA"/>
</dbReference>
<keyword evidence="7" id="KW-0325">Glycoprotein</keyword>
<keyword evidence="2" id="KW-1003">Cell membrane</keyword>
<dbReference type="OrthoDB" id="8195814at2759"/>
<dbReference type="Proteomes" id="UP000078541">
    <property type="component" value="Unassembled WGS sequence"/>
</dbReference>
<dbReference type="SUPFAM" id="SSF53850">
    <property type="entry name" value="Periplasmic binding protein-like II"/>
    <property type="match status" value="1"/>
</dbReference>
<reference evidence="9 10" key="1">
    <citation type="submission" date="2016-03" db="EMBL/GenBank/DDBJ databases">
        <title>Trachymyrmex septentrionalis WGS genome.</title>
        <authorList>
            <person name="Nygaard S."/>
            <person name="Hu H."/>
            <person name="Boomsma J."/>
            <person name="Zhang G."/>
        </authorList>
    </citation>
    <scope>NUCLEOTIDE SEQUENCE [LARGE SCALE GENOMIC DNA]</scope>
    <source>
        <strain evidence="9">Tsep2-gDNA-1</strain>
        <tissue evidence="9">Whole body</tissue>
    </source>
</reference>
<dbReference type="STRING" id="34720.A0A151K048"/>
<dbReference type="GO" id="GO:0005886">
    <property type="term" value="C:plasma membrane"/>
    <property type="evidence" value="ECO:0007669"/>
    <property type="project" value="UniProtKB-SubCell"/>
</dbReference>
<dbReference type="InterPro" id="IPR052192">
    <property type="entry name" value="Insect_Ionotropic_Sensory_Rcpt"/>
</dbReference>
<feature type="transmembrane region" description="Helical" evidence="8">
    <location>
        <begin position="500"/>
        <end position="521"/>
    </location>
</feature>